<proteinExistence type="predicted"/>
<evidence type="ECO:0000313" key="1">
    <source>
        <dbReference type="EMBL" id="MDV2621153.1"/>
    </source>
</evidence>
<organism evidence="1 3">
    <name type="scientific">Pediococcus acidilactici</name>
    <dbReference type="NCBI Taxonomy" id="1254"/>
    <lineage>
        <taxon>Bacteria</taxon>
        <taxon>Bacillati</taxon>
        <taxon>Bacillota</taxon>
        <taxon>Bacilli</taxon>
        <taxon>Lactobacillales</taxon>
        <taxon>Lactobacillaceae</taxon>
        <taxon>Pediococcus</taxon>
        <taxon>Pediococcus acidilactici group</taxon>
    </lineage>
</organism>
<reference evidence="1" key="1">
    <citation type="journal article" date="2023" name="PeerJ">
        <title>Selection and evaluation of lactic acid bacteria from chicken feces in Thailand as potential probiotics.</title>
        <authorList>
            <person name="Khurajog B."/>
            <person name="Disastra Y."/>
            <person name="Lawwyne L.D."/>
            <person name="Sirichokchatchawan W."/>
            <person name="Niyomtham W."/>
            <person name="Yindee J."/>
            <person name="Hampson D.J."/>
            <person name="Prapasarakul N."/>
        </authorList>
    </citation>
    <scope>NUCLEOTIDE SEQUENCE</scope>
    <source>
        <strain evidence="2">BF14</strain>
        <strain evidence="1">BF9</strain>
    </source>
</reference>
<dbReference type="EMBL" id="JAWJAX010000006">
    <property type="protein sequence ID" value="MDV2911469.1"/>
    <property type="molecule type" value="Genomic_DNA"/>
</dbReference>
<dbReference type="Proteomes" id="UP001280897">
    <property type="component" value="Unassembled WGS sequence"/>
</dbReference>
<dbReference type="RefSeq" id="WP_159214777.1">
    <property type="nucleotide sequence ID" value="NZ_CP138502.1"/>
</dbReference>
<name>A0AAN5Y921_PEDAC</name>
<comment type="caution">
    <text evidence="1">The sequence shown here is derived from an EMBL/GenBank/DDBJ whole genome shotgun (WGS) entry which is preliminary data.</text>
</comment>
<sequence length="83" mass="9003">MTERRFLAQEGTKFYPVTHKDAVVGLDVANANEDGLMSKADKTKLDKLQVEPIEGLKFKSPDGSIFVLSVGDDGKSVFTKEGG</sequence>
<dbReference type="Proteomes" id="UP001280415">
    <property type="component" value="Unassembled WGS sequence"/>
</dbReference>
<dbReference type="EMBL" id="JAWJAV010000003">
    <property type="protein sequence ID" value="MDV2621153.1"/>
    <property type="molecule type" value="Genomic_DNA"/>
</dbReference>
<dbReference type="AlphaFoldDB" id="A0AAN5Y921"/>
<protein>
    <submittedName>
        <fullName evidence="1">Uncharacterized protein</fullName>
    </submittedName>
</protein>
<reference evidence="1" key="2">
    <citation type="submission" date="2023-10" db="EMBL/GenBank/DDBJ databases">
        <authorList>
            <person name="Khurajog B."/>
        </authorList>
    </citation>
    <scope>NUCLEOTIDE SEQUENCE</scope>
    <source>
        <strain evidence="2">BF14</strain>
        <strain evidence="1">BF9</strain>
    </source>
</reference>
<accession>A0AAN5Y921</accession>
<evidence type="ECO:0000313" key="2">
    <source>
        <dbReference type="EMBL" id="MDV2911469.1"/>
    </source>
</evidence>
<gene>
    <name evidence="1" type="ORF">R0G89_05335</name>
    <name evidence="2" type="ORF">R0H03_06300</name>
</gene>
<evidence type="ECO:0000313" key="3">
    <source>
        <dbReference type="Proteomes" id="UP001280897"/>
    </source>
</evidence>